<evidence type="ECO:0000256" key="2">
    <source>
        <dbReference type="ARBA" id="ARBA00022527"/>
    </source>
</evidence>
<evidence type="ECO:0000313" key="12">
    <source>
        <dbReference type="Proteomes" id="UP000077857"/>
    </source>
</evidence>
<dbReference type="InterPro" id="IPR017441">
    <property type="entry name" value="Protein_kinase_ATP_BS"/>
</dbReference>
<dbReference type="GO" id="GO:0005524">
    <property type="term" value="F:ATP binding"/>
    <property type="evidence" value="ECO:0007669"/>
    <property type="project" value="UniProtKB-UniRule"/>
</dbReference>
<keyword evidence="9" id="KW-0812">Transmembrane</keyword>
<dbReference type="InterPro" id="IPR000719">
    <property type="entry name" value="Prot_kinase_dom"/>
</dbReference>
<dbReference type="AlphaFoldDB" id="A0A177NQ71"/>
<feature type="domain" description="Protein kinase" evidence="10">
    <location>
        <begin position="7"/>
        <end position="265"/>
    </location>
</feature>
<evidence type="ECO:0000256" key="4">
    <source>
        <dbReference type="ARBA" id="ARBA00022741"/>
    </source>
</evidence>
<gene>
    <name evidence="11" type="ORF">A1507_05315</name>
</gene>
<dbReference type="Gene3D" id="3.30.200.20">
    <property type="entry name" value="Phosphorylase Kinase, domain 1"/>
    <property type="match status" value="1"/>
</dbReference>
<dbReference type="SMART" id="SM00220">
    <property type="entry name" value="S_TKc"/>
    <property type="match status" value="1"/>
</dbReference>
<dbReference type="PROSITE" id="PS00108">
    <property type="entry name" value="PROTEIN_KINASE_ST"/>
    <property type="match status" value="1"/>
</dbReference>
<feature type="region of interest" description="Disordered" evidence="8">
    <location>
        <begin position="338"/>
        <end position="437"/>
    </location>
</feature>
<dbReference type="OrthoDB" id="9801841at2"/>
<dbReference type="Gene3D" id="1.10.510.10">
    <property type="entry name" value="Transferase(Phosphotransferase) domain 1"/>
    <property type="match status" value="1"/>
</dbReference>
<dbReference type="EMBL" id="LUUJ01000034">
    <property type="protein sequence ID" value="OAI20216.1"/>
    <property type="molecule type" value="Genomic_DNA"/>
</dbReference>
<keyword evidence="9" id="KW-0472">Membrane</keyword>
<keyword evidence="2" id="KW-0723">Serine/threonine-protein kinase</keyword>
<evidence type="ECO:0000256" key="3">
    <source>
        <dbReference type="ARBA" id="ARBA00022679"/>
    </source>
</evidence>
<dbReference type="PROSITE" id="PS50011">
    <property type="entry name" value="PROTEIN_KINASE_DOM"/>
    <property type="match status" value="1"/>
</dbReference>
<keyword evidence="4 7" id="KW-0547">Nucleotide-binding</keyword>
<dbReference type="PANTHER" id="PTHR43289">
    <property type="entry name" value="MITOGEN-ACTIVATED PROTEIN KINASE KINASE KINASE 20-RELATED"/>
    <property type="match status" value="1"/>
</dbReference>
<evidence type="ECO:0000256" key="5">
    <source>
        <dbReference type="ARBA" id="ARBA00022777"/>
    </source>
</evidence>
<evidence type="ECO:0000259" key="10">
    <source>
        <dbReference type="PROSITE" id="PS50011"/>
    </source>
</evidence>
<dbReference type="SUPFAM" id="SSF56112">
    <property type="entry name" value="Protein kinase-like (PK-like)"/>
    <property type="match status" value="1"/>
</dbReference>
<name>A0A177NQ71_9GAMM</name>
<accession>A0A177NQ71</accession>
<sequence>MDQIDNYKIVEKIGEGGMGEVYKGVDVMLEREVAIKLLRPELSSREDIVNRFRSEAVALGRLNHSNIAVVYNFGKLPAGQFYMALEFVHGDTLDTVIKRSGSLPWQKAVKYALGILEGLDHAHGFNIVHRDIKPANIVVTNHDTVKILDFGIARILETARLTRVGHLVGTLEYVSPEQIQGKDTDAKSDIYSVGVVLYEMLTGHIPFEKETEYDLIKSQIEEKPKAPHTLCGNIPPKLEKLVLKALEKNPDKRFASAREFCDALIAVSNECADSARAAPARLPSNKLWGFCREYPGPVFLLALLAFGLIYFLWMQLGAADFAKPPDVATVSASQPPAALAPLAGNDSAAGGTPDQDSNKKPDAGERLPPPPIVPIQPVGESPLDGARLPAPARIGAVSAAEDNKARVKPPAPAKPKKERRIADDDPGIGRAADNFFN</sequence>
<evidence type="ECO:0000256" key="8">
    <source>
        <dbReference type="SAM" id="MobiDB-lite"/>
    </source>
</evidence>
<keyword evidence="6 7" id="KW-0067">ATP-binding</keyword>
<dbReference type="FunFam" id="1.10.510.10:FF:000021">
    <property type="entry name" value="Serine/threonine protein kinase"/>
    <property type="match status" value="1"/>
</dbReference>
<comment type="caution">
    <text evidence="11">The sequence shown here is derived from an EMBL/GenBank/DDBJ whole genome shotgun (WGS) entry which is preliminary data.</text>
</comment>
<dbReference type="Proteomes" id="UP000077857">
    <property type="component" value="Unassembled WGS sequence"/>
</dbReference>
<dbReference type="PANTHER" id="PTHR43289:SF6">
    <property type="entry name" value="SERINE_THREONINE-PROTEIN KINASE NEKL-3"/>
    <property type="match status" value="1"/>
</dbReference>
<feature type="compositionally biased region" description="Basic and acidic residues" evidence="8">
    <location>
        <begin position="356"/>
        <end position="365"/>
    </location>
</feature>
<evidence type="ECO:0000256" key="6">
    <source>
        <dbReference type="ARBA" id="ARBA00022840"/>
    </source>
</evidence>
<evidence type="ECO:0000256" key="7">
    <source>
        <dbReference type="PROSITE-ProRule" id="PRU10141"/>
    </source>
</evidence>
<dbReference type="PROSITE" id="PS00107">
    <property type="entry name" value="PROTEIN_KINASE_ATP"/>
    <property type="match status" value="1"/>
</dbReference>
<dbReference type="GO" id="GO:0004674">
    <property type="term" value="F:protein serine/threonine kinase activity"/>
    <property type="evidence" value="ECO:0007669"/>
    <property type="project" value="UniProtKB-KW"/>
</dbReference>
<organism evidence="11 12">
    <name type="scientific">Methylomonas koyamae</name>
    <dbReference type="NCBI Taxonomy" id="702114"/>
    <lineage>
        <taxon>Bacteria</taxon>
        <taxon>Pseudomonadati</taxon>
        <taxon>Pseudomonadota</taxon>
        <taxon>Gammaproteobacteria</taxon>
        <taxon>Methylococcales</taxon>
        <taxon>Methylococcaceae</taxon>
        <taxon>Methylomonas</taxon>
    </lineage>
</organism>
<dbReference type="Pfam" id="PF00069">
    <property type="entry name" value="Pkinase"/>
    <property type="match status" value="1"/>
</dbReference>
<dbReference type="InterPro" id="IPR011009">
    <property type="entry name" value="Kinase-like_dom_sf"/>
</dbReference>
<dbReference type="RefSeq" id="WP_064039193.1">
    <property type="nucleotide sequence ID" value="NZ_LUUJ01000034.1"/>
</dbReference>
<keyword evidence="9" id="KW-1133">Transmembrane helix</keyword>
<dbReference type="InterPro" id="IPR008271">
    <property type="entry name" value="Ser/Thr_kinase_AS"/>
</dbReference>
<proteinExistence type="predicted"/>
<protein>
    <recommendedName>
        <fullName evidence="1">non-specific serine/threonine protein kinase</fullName>
        <ecNumber evidence="1">2.7.11.1</ecNumber>
    </recommendedName>
</protein>
<feature type="transmembrane region" description="Helical" evidence="9">
    <location>
        <begin position="294"/>
        <end position="313"/>
    </location>
</feature>
<evidence type="ECO:0000313" key="11">
    <source>
        <dbReference type="EMBL" id="OAI20216.1"/>
    </source>
</evidence>
<keyword evidence="5" id="KW-0418">Kinase</keyword>
<reference evidence="11 12" key="1">
    <citation type="submission" date="2016-03" db="EMBL/GenBank/DDBJ databases">
        <authorList>
            <person name="Ploux O."/>
        </authorList>
    </citation>
    <scope>NUCLEOTIDE SEQUENCE [LARGE SCALE GENOMIC DNA]</scope>
    <source>
        <strain evidence="11 12">R-45378</strain>
    </source>
</reference>
<dbReference type="EC" id="2.7.11.1" evidence="1"/>
<feature type="binding site" evidence="7">
    <location>
        <position position="36"/>
    </location>
    <ligand>
        <name>ATP</name>
        <dbReference type="ChEBI" id="CHEBI:30616"/>
    </ligand>
</feature>
<evidence type="ECO:0000256" key="9">
    <source>
        <dbReference type="SAM" id="Phobius"/>
    </source>
</evidence>
<evidence type="ECO:0000256" key="1">
    <source>
        <dbReference type="ARBA" id="ARBA00012513"/>
    </source>
</evidence>
<keyword evidence="3" id="KW-0808">Transferase</keyword>
<dbReference type="CDD" id="cd14014">
    <property type="entry name" value="STKc_PknB_like"/>
    <property type="match status" value="1"/>
</dbReference>